<dbReference type="EMBL" id="CP003843">
    <property type="protein sequence ID" value="AFS82093.1"/>
    <property type="molecule type" value="Genomic_DNA"/>
</dbReference>
<evidence type="ECO:0000313" key="10">
    <source>
        <dbReference type="EMBL" id="AFS82093.1"/>
    </source>
</evidence>
<dbReference type="GO" id="GO:0006508">
    <property type="term" value="P:proteolysis"/>
    <property type="evidence" value="ECO:0007669"/>
    <property type="project" value="UniProtKB-KW"/>
</dbReference>
<evidence type="ECO:0000256" key="3">
    <source>
        <dbReference type="ARBA" id="ARBA00022692"/>
    </source>
</evidence>
<evidence type="ECO:0000256" key="8">
    <source>
        <dbReference type="SAM" id="Phobius"/>
    </source>
</evidence>
<dbReference type="GO" id="GO:0008233">
    <property type="term" value="F:peptidase activity"/>
    <property type="evidence" value="ECO:0007669"/>
    <property type="project" value="UniProtKB-KW"/>
</dbReference>
<keyword evidence="5" id="KW-0809">Transit peptide</keyword>
<feature type="transmembrane region" description="Helical" evidence="8">
    <location>
        <begin position="306"/>
        <end position="330"/>
    </location>
</feature>
<dbReference type="Pfam" id="PF02163">
    <property type="entry name" value="Peptidase_M50"/>
    <property type="match status" value="1"/>
</dbReference>
<keyword evidence="6 8" id="KW-1133">Transmembrane helix</keyword>
<comment type="subcellular location">
    <subcellularLocation>
        <location evidence="1">Membrane</location>
        <topology evidence="1">Multi-pass membrane protein</topology>
    </subcellularLocation>
</comment>
<dbReference type="HOGENOM" id="CLU_028221_0_1_2"/>
<feature type="transmembrane region" description="Helical" evidence="8">
    <location>
        <begin position="192"/>
        <end position="216"/>
    </location>
</feature>
<dbReference type="GO" id="GO:0016020">
    <property type="term" value="C:membrane"/>
    <property type="evidence" value="ECO:0007669"/>
    <property type="project" value="UniProtKB-SubCell"/>
</dbReference>
<dbReference type="AlphaFoldDB" id="K0B7F9"/>
<keyword evidence="3 8" id="KW-0812">Transmembrane</keyword>
<dbReference type="PANTHER" id="PTHR31412:SF0">
    <property type="entry name" value="ZINC METALLOPROTEASE EGY1, CHLOROPLASTIC-RELATED"/>
    <property type="match status" value="1"/>
</dbReference>
<dbReference type="PANTHER" id="PTHR31412">
    <property type="entry name" value="ZINC METALLOPROTEASE EGY1"/>
    <property type="match status" value="1"/>
</dbReference>
<feature type="transmembrane region" description="Helical" evidence="8">
    <location>
        <begin position="262"/>
        <end position="286"/>
    </location>
</feature>
<feature type="transmembrane region" description="Helical" evidence="8">
    <location>
        <begin position="93"/>
        <end position="112"/>
    </location>
</feature>
<keyword evidence="2" id="KW-0645">Protease</keyword>
<evidence type="ECO:0000256" key="5">
    <source>
        <dbReference type="ARBA" id="ARBA00022946"/>
    </source>
</evidence>
<dbReference type="PATRIC" id="fig|1229909.8.peg.294"/>
<proteinExistence type="predicted"/>
<keyword evidence="11" id="KW-1185">Reference proteome</keyword>
<name>K0B7F9_9ARCH</name>
<dbReference type="KEGG" id="nir:NSED_01405"/>
<evidence type="ECO:0000256" key="4">
    <source>
        <dbReference type="ARBA" id="ARBA00022801"/>
    </source>
</evidence>
<evidence type="ECO:0000256" key="6">
    <source>
        <dbReference type="ARBA" id="ARBA00022989"/>
    </source>
</evidence>
<evidence type="ECO:0000256" key="7">
    <source>
        <dbReference type="ARBA" id="ARBA00023136"/>
    </source>
</evidence>
<gene>
    <name evidence="10" type="ORF">NSED_01405</name>
</gene>
<dbReference type="STRING" id="1229909.NSED_01405"/>
<dbReference type="InterPro" id="IPR008915">
    <property type="entry name" value="Peptidase_M50"/>
</dbReference>
<evidence type="ECO:0000313" key="11">
    <source>
        <dbReference type="Proteomes" id="UP000006100"/>
    </source>
</evidence>
<feature type="transmembrane region" description="Helical" evidence="8">
    <location>
        <begin position="163"/>
        <end position="180"/>
    </location>
</feature>
<reference evidence="10 11" key="1">
    <citation type="journal article" date="2012" name="J. Bacteriol.">
        <title>Draft Genome Sequence of an Ammonia-Oxidizing Archaeon, "Candidatus Nitrosopumilus sediminis" AR2, from Svalbard in the Arctic Circle.</title>
        <authorList>
            <person name="Park S.J."/>
            <person name="Kim J.G."/>
            <person name="Jung M.Y."/>
            <person name="Kim S.J."/>
            <person name="Cha I.T."/>
            <person name="Ghai R."/>
            <person name="Martin-Cuadrado A.B."/>
            <person name="Rodriguez-Valera F."/>
            <person name="Rhee S.K."/>
        </authorList>
    </citation>
    <scope>NUCLEOTIDE SEQUENCE [LARGE SCALE GENOMIC DNA]</scope>
    <source>
        <strain evidence="10 11">AR2</strain>
    </source>
</reference>
<feature type="domain" description="Peptidase M50" evidence="9">
    <location>
        <begin position="134"/>
        <end position="300"/>
    </location>
</feature>
<keyword evidence="4" id="KW-0378">Hydrolase</keyword>
<keyword evidence="7 8" id="KW-0472">Membrane</keyword>
<dbReference type="InterPro" id="IPR044838">
    <property type="entry name" value="EGY1-like"/>
</dbReference>
<evidence type="ECO:0000256" key="1">
    <source>
        <dbReference type="ARBA" id="ARBA00004141"/>
    </source>
</evidence>
<dbReference type="CDD" id="cd06160">
    <property type="entry name" value="S2P-M50_like_2"/>
    <property type="match status" value="1"/>
</dbReference>
<dbReference type="eggNOG" id="arCOG00609">
    <property type="taxonomic scope" value="Archaea"/>
</dbReference>
<sequence length="376" mass="41786">MEKSNLKQMEDPSQEDIISLVNSLFQVSDFTKTEFSLEFRIEDDDFKSKFEGLARKLEDMKYVCKLEKRDGELYVIIQKFSPNKQRKWMSTSWTPRILFAIVISFVMIDGYYRTSGTNSIVEIGDPLEMAAVYTLSLLGILGIHELGHIIAAKAHGLKTTWPYFIPGLPVIGIPTFGAFIQSRGLTINREILFDVAIAGPIAGLVIAIIVSIYAAYTAPILDPQIAAGLFEDSRLMEWNQGEPLLMTASLALFGKGGSGYEVLMTPVMFAAWIGFLITFLNLLPAWQLDGGHMARTLLGVKLHRYATFGSIGILVLLNYWLMAILILIMSSRNPSAMPLDDVSPLSRNRKLAYIGIIVLAILCAPLPSDFLPMLLP</sequence>
<accession>K0B7F9</accession>
<evidence type="ECO:0000256" key="2">
    <source>
        <dbReference type="ARBA" id="ARBA00022670"/>
    </source>
</evidence>
<evidence type="ECO:0000259" key="9">
    <source>
        <dbReference type="Pfam" id="PF02163"/>
    </source>
</evidence>
<feature type="transmembrane region" description="Helical" evidence="8">
    <location>
        <begin position="351"/>
        <end position="368"/>
    </location>
</feature>
<protein>
    <submittedName>
        <fullName evidence="10">Peptidase M50</fullName>
    </submittedName>
</protein>
<feature type="transmembrane region" description="Helical" evidence="8">
    <location>
        <begin position="132"/>
        <end position="151"/>
    </location>
</feature>
<organism evidence="10 11">
    <name type="scientific">Candidatus Nitrosopumilus sediminis</name>
    <dbReference type="NCBI Taxonomy" id="1229909"/>
    <lineage>
        <taxon>Archaea</taxon>
        <taxon>Nitrososphaerota</taxon>
        <taxon>Nitrososphaeria</taxon>
        <taxon>Nitrosopumilales</taxon>
        <taxon>Nitrosopumilaceae</taxon>
        <taxon>Nitrosopumilus</taxon>
    </lineage>
</organism>
<dbReference type="Proteomes" id="UP000006100">
    <property type="component" value="Chromosome"/>
</dbReference>